<dbReference type="Gene3D" id="1.10.10.10">
    <property type="entry name" value="Winged helix-like DNA-binding domain superfamily/Winged helix DNA-binding domain"/>
    <property type="match status" value="1"/>
</dbReference>
<reference evidence="4 5" key="1">
    <citation type="submission" date="2018-06" db="EMBL/GenBank/DDBJ databases">
        <authorList>
            <consortium name="Pathogen Informatics"/>
            <person name="Doyle S."/>
        </authorList>
    </citation>
    <scope>NUCLEOTIDE SEQUENCE [LARGE SCALE GENOMIC DNA]</scope>
    <source>
        <strain evidence="4 5">NCTC12151</strain>
    </source>
</reference>
<evidence type="ECO:0000256" key="1">
    <source>
        <dbReference type="ARBA" id="ARBA00023125"/>
    </source>
</evidence>
<dbReference type="Pfam" id="PF00486">
    <property type="entry name" value="Trans_reg_C"/>
    <property type="match status" value="1"/>
</dbReference>
<dbReference type="EMBL" id="LS483470">
    <property type="protein sequence ID" value="SQI34144.1"/>
    <property type="molecule type" value="Genomic_DNA"/>
</dbReference>
<name>A0A2X4XC37_9GAMM</name>
<dbReference type="InterPro" id="IPR001867">
    <property type="entry name" value="OmpR/PhoB-type_DNA-bd"/>
</dbReference>
<keyword evidence="1 2" id="KW-0238">DNA-binding</keyword>
<accession>A0A2X4XC37</accession>
<evidence type="ECO:0000256" key="2">
    <source>
        <dbReference type="PROSITE-ProRule" id="PRU01091"/>
    </source>
</evidence>
<dbReference type="RefSeq" id="WP_111738787.1">
    <property type="nucleotide sequence ID" value="NZ_LR698987.1"/>
</dbReference>
<dbReference type="KEGG" id="lri:NCTC12151_00076"/>
<evidence type="ECO:0000313" key="5">
    <source>
        <dbReference type="Proteomes" id="UP000249005"/>
    </source>
</evidence>
<dbReference type="GO" id="GO:0006355">
    <property type="term" value="P:regulation of DNA-templated transcription"/>
    <property type="evidence" value="ECO:0007669"/>
    <property type="project" value="InterPro"/>
</dbReference>
<dbReference type="GO" id="GO:0003677">
    <property type="term" value="F:DNA binding"/>
    <property type="evidence" value="ECO:0007669"/>
    <property type="project" value="UniProtKB-UniRule"/>
</dbReference>
<evidence type="ECO:0000313" key="4">
    <source>
        <dbReference type="EMBL" id="SQI34144.1"/>
    </source>
</evidence>
<proteinExistence type="predicted"/>
<feature type="DNA-binding region" description="OmpR/PhoB-type" evidence="2">
    <location>
        <begin position="21"/>
        <end position="124"/>
    </location>
</feature>
<dbReference type="AlphaFoldDB" id="A0A2X4XC37"/>
<evidence type="ECO:0000259" key="3">
    <source>
        <dbReference type="PROSITE" id="PS51755"/>
    </source>
</evidence>
<dbReference type="Proteomes" id="UP000249005">
    <property type="component" value="Chromosome 1"/>
</dbReference>
<sequence length="144" mass="16957">MNNVNKLVVDNVFGYYVRFKNSLLDNNGIQIDIINCIISNNDGNKFTVLRKTMMRLLVFLIENANESIVSNKSIMINVWDKYNLRSSNSRLWQVMKLLQQKLNSINLPSDFIKHVENKGYIISNIYVTRLYYEKNIFKDNVQLQ</sequence>
<keyword evidence="5" id="KW-1185">Reference proteome</keyword>
<gene>
    <name evidence="4" type="ORF">NCTC12151_00076</name>
</gene>
<dbReference type="InterPro" id="IPR016032">
    <property type="entry name" value="Sig_transdc_resp-reg_C-effctor"/>
</dbReference>
<dbReference type="SUPFAM" id="SSF46894">
    <property type="entry name" value="C-terminal effector domain of the bipartite response regulators"/>
    <property type="match status" value="1"/>
</dbReference>
<organism evidence="4 5">
    <name type="scientific">Leminorella richardii</name>
    <dbReference type="NCBI Taxonomy" id="158841"/>
    <lineage>
        <taxon>Bacteria</taxon>
        <taxon>Pseudomonadati</taxon>
        <taxon>Pseudomonadota</taxon>
        <taxon>Gammaproteobacteria</taxon>
        <taxon>Enterobacterales</taxon>
        <taxon>Budviciaceae</taxon>
        <taxon>Leminorella</taxon>
    </lineage>
</organism>
<protein>
    <submittedName>
        <fullName evidence="4">Transcriptional regulatory protein, C terminal</fullName>
    </submittedName>
</protein>
<dbReference type="OrthoDB" id="6485260at2"/>
<dbReference type="PROSITE" id="PS51755">
    <property type="entry name" value="OMPR_PHOB"/>
    <property type="match status" value="1"/>
</dbReference>
<dbReference type="InterPro" id="IPR036388">
    <property type="entry name" value="WH-like_DNA-bd_sf"/>
</dbReference>
<feature type="domain" description="OmpR/PhoB-type" evidence="3">
    <location>
        <begin position="21"/>
        <end position="124"/>
    </location>
</feature>
<dbReference type="GO" id="GO:0000160">
    <property type="term" value="P:phosphorelay signal transduction system"/>
    <property type="evidence" value="ECO:0007669"/>
    <property type="project" value="InterPro"/>
</dbReference>